<dbReference type="OrthoDB" id="2245989at2759"/>
<feature type="region of interest" description="Disordered" evidence="1">
    <location>
        <begin position="124"/>
        <end position="145"/>
    </location>
</feature>
<organism evidence="2 3">
    <name type="scientific">Exophiala aquamarina CBS 119918</name>
    <dbReference type="NCBI Taxonomy" id="1182545"/>
    <lineage>
        <taxon>Eukaryota</taxon>
        <taxon>Fungi</taxon>
        <taxon>Dikarya</taxon>
        <taxon>Ascomycota</taxon>
        <taxon>Pezizomycotina</taxon>
        <taxon>Eurotiomycetes</taxon>
        <taxon>Chaetothyriomycetidae</taxon>
        <taxon>Chaetothyriales</taxon>
        <taxon>Herpotrichiellaceae</taxon>
        <taxon>Exophiala</taxon>
    </lineage>
</organism>
<evidence type="ECO:0000313" key="3">
    <source>
        <dbReference type="Proteomes" id="UP000027920"/>
    </source>
</evidence>
<feature type="region of interest" description="Disordered" evidence="1">
    <location>
        <begin position="62"/>
        <end position="83"/>
    </location>
</feature>
<reference evidence="2 3" key="1">
    <citation type="submission" date="2013-03" db="EMBL/GenBank/DDBJ databases">
        <title>The Genome Sequence of Exophiala aquamarina CBS 119918.</title>
        <authorList>
            <consortium name="The Broad Institute Genomics Platform"/>
            <person name="Cuomo C."/>
            <person name="de Hoog S."/>
            <person name="Gorbushina A."/>
            <person name="Walker B."/>
            <person name="Young S.K."/>
            <person name="Zeng Q."/>
            <person name="Gargeya S."/>
            <person name="Fitzgerald M."/>
            <person name="Haas B."/>
            <person name="Abouelleil A."/>
            <person name="Allen A.W."/>
            <person name="Alvarado L."/>
            <person name="Arachchi H.M."/>
            <person name="Berlin A.M."/>
            <person name="Chapman S.B."/>
            <person name="Gainer-Dewar J."/>
            <person name="Goldberg J."/>
            <person name="Griggs A."/>
            <person name="Gujja S."/>
            <person name="Hansen M."/>
            <person name="Howarth C."/>
            <person name="Imamovic A."/>
            <person name="Ireland A."/>
            <person name="Larimer J."/>
            <person name="McCowan C."/>
            <person name="Murphy C."/>
            <person name="Pearson M."/>
            <person name="Poon T.W."/>
            <person name="Priest M."/>
            <person name="Roberts A."/>
            <person name="Saif S."/>
            <person name="Shea T."/>
            <person name="Sisk P."/>
            <person name="Sykes S."/>
            <person name="Wortman J."/>
            <person name="Nusbaum C."/>
            <person name="Birren B."/>
        </authorList>
    </citation>
    <scope>NUCLEOTIDE SEQUENCE [LARGE SCALE GENOMIC DNA]</scope>
    <source>
        <strain evidence="2 3">CBS 119918</strain>
    </source>
</reference>
<dbReference type="Proteomes" id="UP000027920">
    <property type="component" value="Unassembled WGS sequence"/>
</dbReference>
<dbReference type="InterPro" id="IPR021833">
    <property type="entry name" value="DUF3425"/>
</dbReference>
<dbReference type="EMBL" id="AMGV01000018">
    <property type="protein sequence ID" value="KEF52296.1"/>
    <property type="molecule type" value="Genomic_DNA"/>
</dbReference>
<name>A0A072NXK4_9EURO</name>
<evidence type="ECO:0000256" key="1">
    <source>
        <dbReference type="SAM" id="MobiDB-lite"/>
    </source>
</evidence>
<dbReference type="AlphaFoldDB" id="A0A072NXK4"/>
<dbReference type="PANTHER" id="PTHR38116:SF1">
    <property type="entry name" value="BZIP DOMAIN-CONTAINING PROTEIN"/>
    <property type="match status" value="1"/>
</dbReference>
<dbReference type="RefSeq" id="XP_013254886.1">
    <property type="nucleotide sequence ID" value="XM_013399432.1"/>
</dbReference>
<feature type="compositionally biased region" description="Polar residues" evidence="1">
    <location>
        <begin position="127"/>
        <end position="141"/>
    </location>
</feature>
<evidence type="ECO:0008006" key="4">
    <source>
        <dbReference type="Google" id="ProtNLM"/>
    </source>
</evidence>
<protein>
    <recommendedName>
        <fullName evidence="4">BZIP domain-containing protein</fullName>
    </recommendedName>
</protein>
<gene>
    <name evidence="2" type="ORF">A1O9_11536</name>
</gene>
<dbReference type="STRING" id="1182545.A0A072NXK4"/>
<proteinExistence type="predicted"/>
<dbReference type="PANTHER" id="PTHR38116">
    <property type="entry name" value="CHROMOSOME 7, WHOLE GENOME SHOTGUN SEQUENCE"/>
    <property type="match status" value="1"/>
</dbReference>
<evidence type="ECO:0000313" key="2">
    <source>
        <dbReference type="EMBL" id="KEF52296.1"/>
    </source>
</evidence>
<feature type="compositionally biased region" description="Polar residues" evidence="1">
    <location>
        <begin position="62"/>
        <end position="75"/>
    </location>
</feature>
<dbReference type="GeneID" id="25286434"/>
<comment type="caution">
    <text evidence="2">The sequence shown here is derived from an EMBL/GenBank/DDBJ whole genome shotgun (WGS) entry which is preliminary data.</text>
</comment>
<dbReference type="HOGENOM" id="CLU_033726_0_0_1"/>
<accession>A0A072NXK4</accession>
<keyword evidence="3" id="KW-1185">Reference proteome</keyword>
<dbReference type="Pfam" id="PF11905">
    <property type="entry name" value="DUF3425"/>
    <property type="match status" value="1"/>
</dbReference>
<sequence>MDSLGEGSAMLNIEMLGHDQARSVDELWAGKSDIKERRKLQNRLNRRAYRKRQSDLRVQQIQEQPFDATQNVSGQRSKRRKIPGSRVFSINREDPTQKRGQIFLKDLVQSSKLSPVLAFSISEGVATPSSQESPDGRSSTEPWDEPFQHTTEQALTQPERFGDILDAASSTPGSHAALFEQNLNVFDDGLSLYSPSSDGLLTLIYYNVFRGLSKNIRALKLDLNLMRTLDYQSPFITGNIDLSTLPPDFQPTLLQQTIPHHPCFDIFPDPVLRDNAIRSWAADLPFGNLCINLAGRSHWQEIDFSQRHGCILWGAADSADSWEVTEAFASRWPYLVKGTYRLQAATNKWRSMRGEQPIYFA</sequence>
<dbReference type="VEuPathDB" id="FungiDB:A1O9_11536"/>